<organism evidence="2 3">
    <name type="scientific">Anaeramoeba flamelloides</name>
    <dbReference type="NCBI Taxonomy" id="1746091"/>
    <lineage>
        <taxon>Eukaryota</taxon>
        <taxon>Metamonada</taxon>
        <taxon>Anaeramoebidae</taxon>
        <taxon>Anaeramoeba</taxon>
    </lineage>
</organism>
<name>A0ABQ8XT09_9EUKA</name>
<feature type="compositionally biased region" description="Acidic residues" evidence="1">
    <location>
        <begin position="195"/>
        <end position="206"/>
    </location>
</feature>
<evidence type="ECO:0000313" key="3">
    <source>
        <dbReference type="Proteomes" id="UP001150062"/>
    </source>
</evidence>
<dbReference type="EMBL" id="JAOAOG010000264">
    <property type="protein sequence ID" value="KAJ6235234.1"/>
    <property type="molecule type" value="Genomic_DNA"/>
</dbReference>
<dbReference type="Proteomes" id="UP001150062">
    <property type="component" value="Unassembled WGS sequence"/>
</dbReference>
<sequence length="239" mass="27398">MSFFWKWFAKEEKKKDSTTNSEIIKDKINQVKNDLKTILEEDNDISFETETSKTERETTDLKKRAKYKIQKFQEDFGSDEEKASSEGEDQKKKKKNTTENRKGFISMDYFEKQKDSLTFKKEMKNLTRFEINSSDYDDDFDFSGSESGSGSGSGSESESGSELGSESGSGSGSRETNTSLSNLRNKFSQMKENSDSESDPFSEDFSQDEKSSEEKPIKNLKIVKNNQNTDEEDDEFSDF</sequence>
<reference evidence="2" key="1">
    <citation type="submission" date="2022-08" db="EMBL/GenBank/DDBJ databases">
        <title>Novel sulfate-reducing endosymbionts in the free-living metamonad Anaeramoeba.</title>
        <authorList>
            <person name="Jerlstrom-Hultqvist J."/>
            <person name="Cepicka I."/>
            <person name="Gallot-Lavallee L."/>
            <person name="Salas-Leiva D."/>
            <person name="Curtis B.A."/>
            <person name="Zahonova K."/>
            <person name="Pipaliya S."/>
            <person name="Dacks J."/>
            <person name="Roger A.J."/>
        </authorList>
    </citation>
    <scope>NUCLEOTIDE SEQUENCE</scope>
    <source>
        <strain evidence="2">Schooner1</strain>
    </source>
</reference>
<evidence type="ECO:0000256" key="1">
    <source>
        <dbReference type="SAM" id="MobiDB-lite"/>
    </source>
</evidence>
<evidence type="ECO:0000313" key="2">
    <source>
        <dbReference type="EMBL" id="KAJ6235234.1"/>
    </source>
</evidence>
<proteinExistence type="predicted"/>
<feature type="compositionally biased region" description="Basic and acidic residues" evidence="1">
    <location>
        <begin position="75"/>
        <end position="102"/>
    </location>
</feature>
<keyword evidence="3" id="KW-1185">Reference proteome</keyword>
<accession>A0ABQ8XT09</accession>
<protein>
    <submittedName>
        <fullName evidence="2">Fibroin heavy chain fib-h like protein</fullName>
    </submittedName>
</protein>
<feature type="compositionally biased region" description="Low complexity" evidence="1">
    <location>
        <begin position="154"/>
        <end position="168"/>
    </location>
</feature>
<gene>
    <name evidence="2" type="ORF">M0813_03918</name>
</gene>
<feature type="compositionally biased region" description="Polar residues" evidence="1">
    <location>
        <begin position="174"/>
        <end position="191"/>
    </location>
</feature>
<feature type="compositionally biased region" description="Basic and acidic residues" evidence="1">
    <location>
        <begin position="207"/>
        <end position="217"/>
    </location>
</feature>
<feature type="compositionally biased region" description="Acidic residues" evidence="1">
    <location>
        <begin position="229"/>
        <end position="239"/>
    </location>
</feature>
<feature type="region of interest" description="Disordered" evidence="1">
    <location>
        <begin position="75"/>
        <end position="107"/>
    </location>
</feature>
<feature type="region of interest" description="Disordered" evidence="1">
    <location>
        <begin position="130"/>
        <end position="239"/>
    </location>
</feature>
<comment type="caution">
    <text evidence="2">The sequence shown here is derived from an EMBL/GenBank/DDBJ whole genome shotgun (WGS) entry which is preliminary data.</text>
</comment>